<sequence length="743" mass="80693">MIKLAKYLKPFIFGLISAIVLLFGQAISELSLPNYMSDIVNVGIQQNGIENSAPDAISQDGINLMTTFMTASEKQLVDENYELVSVTDKNADGKTYNSLYPEAVAQIFVKKNVDKAVNAGLDRAFEAATGTLMNVMQDMAEQPSDVNDGTESTVSNGIDLTQLYQAQPMLETLPESAVAAAHEKAVNNEASLKQSGIMFAKAFYDELGMDISGMQTAYILRIGLLMLAIALLGGLATVLVSLLSSRIAAGVARNLRKDVFDKIESFSNVEFDKFSVASLITRCTNDITQIQQLLMMGIRMICYAPIMGIGGVIMAVNKSISMSWIIAVACIVLVGMILVIMAIAMPKFKIIQNMVDKLNLVSRENLSGMTVIRAFGTKRHEKKRFEKANGDLTETNLFVNRVMVSLMPIMMLVMNGVTLIIVWVGAHHIASSTMQVGDMMAFMQYAIQIITAFLMLSMTFILVPRAAVSAGRIAEVLETKNSIDEPQNPKRFNATQKGLVEFKHVHFRYHGAEEDALSDVTFTAKPGETTAIIGSTGSGKTTIASLALRFYDVSKGQITVDGVDVREANLKDLRSKFGYVPQRGVLLSGTIASNIHYGKKDATDTDVETAAKVAQALEFISEKPEGLDSEIAQGGTNVSGGQKQRLSIARALAKEPEIFIFDDSFSALDLKTDAALRKALKEHTGDSTVIVVAQRVSTIMSAEQIIVLDEGKIVGCGTHKELLKNCPPYYEIASSQLSGEELA</sequence>
<protein>
    <submittedName>
        <fullName evidence="12">ABC transporter ATP-binding protein</fullName>
    </submittedName>
</protein>
<evidence type="ECO:0000256" key="3">
    <source>
        <dbReference type="ARBA" id="ARBA00022475"/>
    </source>
</evidence>
<feature type="transmembrane region" description="Helical" evidence="9">
    <location>
        <begin position="322"/>
        <end position="344"/>
    </location>
</feature>
<evidence type="ECO:0000256" key="9">
    <source>
        <dbReference type="SAM" id="Phobius"/>
    </source>
</evidence>
<dbReference type="InterPro" id="IPR011527">
    <property type="entry name" value="ABC1_TM_dom"/>
</dbReference>
<dbReference type="FunFam" id="3.40.50.300:FF:000221">
    <property type="entry name" value="Multidrug ABC transporter ATP-binding protein"/>
    <property type="match status" value="1"/>
</dbReference>
<evidence type="ECO:0000256" key="5">
    <source>
        <dbReference type="ARBA" id="ARBA00022741"/>
    </source>
</evidence>
<dbReference type="EMBL" id="CP033464">
    <property type="protein sequence ID" value="QDX94203.1"/>
    <property type="molecule type" value="Genomic_DNA"/>
</dbReference>
<dbReference type="InterPro" id="IPR036640">
    <property type="entry name" value="ABC1_TM_sf"/>
</dbReference>
<dbReference type="Pfam" id="PF00664">
    <property type="entry name" value="ABC_membrane"/>
    <property type="match status" value="1"/>
</dbReference>
<dbReference type="InterPro" id="IPR027417">
    <property type="entry name" value="P-loop_NTPase"/>
</dbReference>
<dbReference type="GO" id="GO:0005524">
    <property type="term" value="F:ATP binding"/>
    <property type="evidence" value="ECO:0007669"/>
    <property type="project" value="UniProtKB-KW"/>
</dbReference>
<dbReference type="SUPFAM" id="SSF52540">
    <property type="entry name" value="P-loop containing nucleoside triphosphate hydrolases"/>
    <property type="match status" value="1"/>
</dbReference>
<dbReference type="Proteomes" id="UP000319432">
    <property type="component" value="Chromosome"/>
</dbReference>
<dbReference type="PANTHER" id="PTHR43394:SF1">
    <property type="entry name" value="ATP-BINDING CASSETTE SUB-FAMILY B MEMBER 10, MITOCHONDRIAL"/>
    <property type="match status" value="1"/>
</dbReference>
<accession>A0A518VB48</accession>
<evidence type="ECO:0000256" key="2">
    <source>
        <dbReference type="ARBA" id="ARBA00022448"/>
    </source>
</evidence>
<dbReference type="GO" id="GO:0015421">
    <property type="term" value="F:ABC-type oligopeptide transporter activity"/>
    <property type="evidence" value="ECO:0007669"/>
    <property type="project" value="TreeGrafter"/>
</dbReference>
<dbReference type="GO" id="GO:0016887">
    <property type="term" value="F:ATP hydrolysis activity"/>
    <property type="evidence" value="ECO:0007669"/>
    <property type="project" value="InterPro"/>
</dbReference>
<dbReference type="InterPro" id="IPR003593">
    <property type="entry name" value="AAA+_ATPase"/>
</dbReference>
<dbReference type="Gene3D" id="1.20.1560.10">
    <property type="entry name" value="ABC transporter type 1, transmembrane domain"/>
    <property type="match status" value="1"/>
</dbReference>
<keyword evidence="2" id="KW-0813">Transport</keyword>
<dbReference type="SUPFAM" id="SSF90123">
    <property type="entry name" value="ABC transporter transmembrane region"/>
    <property type="match status" value="1"/>
</dbReference>
<dbReference type="InterPro" id="IPR003439">
    <property type="entry name" value="ABC_transporter-like_ATP-bd"/>
</dbReference>
<dbReference type="InterPro" id="IPR017871">
    <property type="entry name" value="ABC_transporter-like_CS"/>
</dbReference>
<comment type="subcellular location">
    <subcellularLocation>
        <location evidence="1">Cell membrane</location>
        <topology evidence="1">Multi-pass membrane protein</topology>
    </subcellularLocation>
</comment>
<evidence type="ECO:0000256" key="7">
    <source>
        <dbReference type="ARBA" id="ARBA00022989"/>
    </source>
</evidence>
<keyword evidence="4 9" id="KW-0812">Transmembrane</keyword>
<keyword evidence="5" id="KW-0547">Nucleotide-binding</keyword>
<dbReference type="SMART" id="SM00382">
    <property type="entry name" value="AAA"/>
    <property type="match status" value="1"/>
</dbReference>
<keyword evidence="8 9" id="KW-0472">Membrane</keyword>
<keyword evidence="7 9" id="KW-1133">Transmembrane helix</keyword>
<feature type="transmembrane region" description="Helical" evidence="9">
    <location>
        <begin position="218"/>
        <end position="243"/>
    </location>
</feature>
<gene>
    <name evidence="12" type="ORF">EEL30_19085</name>
</gene>
<keyword evidence="13" id="KW-1185">Reference proteome</keyword>
<reference evidence="12 13" key="1">
    <citation type="submission" date="2018-11" db="EMBL/GenBank/DDBJ databases">
        <title>Phylogenetic determinants of toxin gene distribution in genomes of Brevibacillus laterosporus.</title>
        <authorList>
            <person name="Glare T.R."/>
            <person name="Durrant A."/>
            <person name="Berry C."/>
            <person name="Palma L."/>
            <person name="Ormskirk M."/>
            <person name="Cox M.O."/>
        </authorList>
    </citation>
    <scope>NUCLEOTIDE SEQUENCE [LARGE SCALE GENOMIC DNA]</scope>
    <source>
        <strain evidence="12 13">1821L</strain>
    </source>
</reference>
<evidence type="ECO:0000259" key="10">
    <source>
        <dbReference type="PROSITE" id="PS50893"/>
    </source>
</evidence>
<proteinExistence type="predicted"/>
<feature type="domain" description="ABC transmembrane type-1" evidence="11">
    <location>
        <begin position="199"/>
        <end position="465"/>
    </location>
</feature>
<evidence type="ECO:0000259" key="11">
    <source>
        <dbReference type="PROSITE" id="PS50929"/>
    </source>
</evidence>
<dbReference type="PROSITE" id="PS50893">
    <property type="entry name" value="ABC_TRANSPORTER_2"/>
    <property type="match status" value="1"/>
</dbReference>
<evidence type="ECO:0000313" key="13">
    <source>
        <dbReference type="Proteomes" id="UP000319432"/>
    </source>
</evidence>
<evidence type="ECO:0000256" key="6">
    <source>
        <dbReference type="ARBA" id="ARBA00022840"/>
    </source>
</evidence>
<dbReference type="Gene3D" id="3.40.50.300">
    <property type="entry name" value="P-loop containing nucleotide triphosphate hydrolases"/>
    <property type="match status" value="1"/>
</dbReference>
<dbReference type="Pfam" id="PF00005">
    <property type="entry name" value="ABC_tran"/>
    <property type="match status" value="1"/>
</dbReference>
<feature type="domain" description="ABC transporter" evidence="10">
    <location>
        <begin position="500"/>
        <end position="735"/>
    </location>
</feature>
<keyword evidence="3" id="KW-1003">Cell membrane</keyword>
<dbReference type="CDD" id="cd18548">
    <property type="entry name" value="ABC_6TM_Tm287_like"/>
    <property type="match status" value="1"/>
</dbReference>
<dbReference type="InterPro" id="IPR039421">
    <property type="entry name" value="Type_1_exporter"/>
</dbReference>
<dbReference type="GO" id="GO:0005886">
    <property type="term" value="C:plasma membrane"/>
    <property type="evidence" value="ECO:0007669"/>
    <property type="project" value="UniProtKB-SubCell"/>
</dbReference>
<evidence type="ECO:0000256" key="8">
    <source>
        <dbReference type="ARBA" id="ARBA00023136"/>
    </source>
</evidence>
<dbReference type="PANTHER" id="PTHR43394">
    <property type="entry name" value="ATP-DEPENDENT PERMEASE MDL1, MITOCHONDRIAL"/>
    <property type="match status" value="1"/>
</dbReference>
<evidence type="ECO:0000256" key="1">
    <source>
        <dbReference type="ARBA" id="ARBA00004651"/>
    </source>
</evidence>
<dbReference type="OrthoDB" id="9770415at2"/>
<feature type="transmembrane region" description="Helical" evidence="9">
    <location>
        <begin position="297"/>
        <end position="316"/>
    </location>
</feature>
<evidence type="ECO:0000256" key="4">
    <source>
        <dbReference type="ARBA" id="ARBA00022692"/>
    </source>
</evidence>
<dbReference type="PROSITE" id="PS50929">
    <property type="entry name" value="ABC_TM1F"/>
    <property type="match status" value="1"/>
</dbReference>
<keyword evidence="6 12" id="KW-0067">ATP-binding</keyword>
<dbReference type="PROSITE" id="PS00211">
    <property type="entry name" value="ABC_TRANSPORTER_1"/>
    <property type="match status" value="1"/>
</dbReference>
<organism evidence="12 13">
    <name type="scientific">Brevibacillus laterosporus</name>
    <name type="common">Bacillus laterosporus</name>
    <dbReference type="NCBI Taxonomy" id="1465"/>
    <lineage>
        <taxon>Bacteria</taxon>
        <taxon>Bacillati</taxon>
        <taxon>Bacillota</taxon>
        <taxon>Bacilli</taxon>
        <taxon>Bacillales</taxon>
        <taxon>Paenibacillaceae</taxon>
        <taxon>Brevibacillus</taxon>
    </lineage>
</organism>
<dbReference type="AlphaFoldDB" id="A0A518VB48"/>
<feature type="transmembrane region" description="Helical" evidence="9">
    <location>
        <begin position="409"/>
        <end position="430"/>
    </location>
</feature>
<evidence type="ECO:0000313" key="12">
    <source>
        <dbReference type="EMBL" id="QDX94203.1"/>
    </source>
</evidence>
<feature type="transmembrane region" description="Helical" evidence="9">
    <location>
        <begin position="442"/>
        <end position="463"/>
    </location>
</feature>
<name>A0A518VB48_BRELA</name>